<keyword evidence="2 7" id="KW-0489">Methyltransferase</keyword>
<keyword evidence="11" id="KW-1185">Reference proteome</keyword>
<evidence type="ECO:0000256" key="2">
    <source>
        <dbReference type="ARBA" id="ARBA00022603"/>
    </source>
</evidence>
<feature type="region of interest" description="Disordered" evidence="8">
    <location>
        <begin position="313"/>
        <end position="340"/>
    </location>
</feature>
<dbReference type="Gene3D" id="3.20.20.330">
    <property type="entry name" value="Homocysteine-binding-like domain"/>
    <property type="match status" value="1"/>
</dbReference>
<dbReference type="SUPFAM" id="SSF82282">
    <property type="entry name" value="Homocysteine S-methyltransferase"/>
    <property type="match status" value="1"/>
</dbReference>
<dbReference type="EMBL" id="FWFR01000002">
    <property type="protein sequence ID" value="SLN59671.1"/>
    <property type="molecule type" value="Genomic_DNA"/>
</dbReference>
<keyword evidence="4" id="KW-0949">S-adenosyl-L-methionine</keyword>
<evidence type="ECO:0000256" key="8">
    <source>
        <dbReference type="SAM" id="MobiDB-lite"/>
    </source>
</evidence>
<feature type="binding site" evidence="7">
    <location>
        <position position="279"/>
    </location>
    <ligand>
        <name>Zn(2+)</name>
        <dbReference type="ChEBI" id="CHEBI:29105"/>
    </ligand>
</feature>
<dbReference type="RefSeq" id="WP_085883961.1">
    <property type="nucleotide sequence ID" value="NZ_FWFR01000002.1"/>
</dbReference>
<dbReference type="AlphaFoldDB" id="A0A1Y5TDQ2"/>
<sequence>MSDRFRALLAERPYLVADGAMGTSLFAVGLESGDAPELWNLSRPEKVEAVHRAFVAAGADILLTNSFGGNRYRLALHRAEGEVGPLNRAAAARARMAADDAGRPVLVAGSMGPTGELMAPLGSLTEQACADSYREQGEALRDGGVDLLWLETLSSAEELQAAVAGIADLGLPFVCTMTFDTNGRTMMGLTPAAMVTLMAGLPVAPAAYGANCGVGPGELLDSVLALSEAAAPDAVIVAKGNCGIPEYDDGAIRYRGTPATMAEYGRLARGAGARIIGGCCGTTAEHLASLANALAAFDGNPLPRPDRKQVAAALGPLWGGRSTTPSGEPSRGQRERRRRR</sequence>
<evidence type="ECO:0000256" key="3">
    <source>
        <dbReference type="ARBA" id="ARBA00022679"/>
    </source>
</evidence>
<comment type="similarity">
    <text evidence="1">Belongs to the vitamin-B12 dependent methionine synthase family.</text>
</comment>
<dbReference type="InterPro" id="IPR003726">
    <property type="entry name" value="HCY_dom"/>
</dbReference>
<dbReference type="PROSITE" id="PS50970">
    <property type="entry name" value="HCY"/>
    <property type="match status" value="1"/>
</dbReference>
<keyword evidence="7" id="KW-0862">Zinc</keyword>
<evidence type="ECO:0000256" key="6">
    <source>
        <dbReference type="ARBA" id="ARBA00023285"/>
    </source>
</evidence>
<feature type="binding site" evidence="7">
    <location>
        <position position="280"/>
    </location>
    <ligand>
        <name>Zn(2+)</name>
        <dbReference type="ChEBI" id="CHEBI:29105"/>
    </ligand>
</feature>
<dbReference type="Pfam" id="PF02574">
    <property type="entry name" value="S-methyl_trans"/>
    <property type="match status" value="1"/>
</dbReference>
<dbReference type="NCBIfam" id="NF005718">
    <property type="entry name" value="PRK07534.1"/>
    <property type="match status" value="1"/>
</dbReference>
<accession>A0A1Y5TDQ2</accession>
<keyword evidence="3 7" id="KW-0808">Transferase</keyword>
<dbReference type="InterPro" id="IPR036589">
    <property type="entry name" value="HCY_dom_sf"/>
</dbReference>
<feature type="binding site" evidence="7">
    <location>
        <position position="212"/>
    </location>
    <ligand>
        <name>Zn(2+)</name>
        <dbReference type="ChEBI" id="CHEBI:29105"/>
    </ligand>
</feature>
<dbReference type="GO" id="GO:0032259">
    <property type="term" value="P:methylation"/>
    <property type="evidence" value="ECO:0007669"/>
    <property type="project" value="UniProtKB-KW"/>
</dbReference>
<feature type="domain" description="Hcy-binding" evidence="9">
    <location>
        <begin position="3"/>
        <end position="294"/>
    </location>
</feature>
<dbReference type="GO" id="GO:0046872">
    <property type="term" value="F:metal ion binding"/>
    <property type="evidence" value="ECO:0007669"/>
    <property type="project" value="UniProtKB-KW"/>
</dbReference>
<dbReference type="PANTHER" id="PTHR45833:SF1">
    <property type="entry name" value="METHIONINE SYNTHASE"/>
    <property type="match status" value="1"/>
</dbReference>
<gene>
    <name evidence="10" type="primary">yitJ_1</name>
    <name evidence="10" type="ORF">OCH7691_02627</name>
</gene>
<dbReference type="FunCoup" id="A0A1Y5TDQ2">
    <property type="interactions" value="281"/>
</dbReference>
<dbReference type="GO" id="GO:0005829">
    <property type="term" value="C:cytosol"/>
    <property type="evidence" value="ECO:0007669"/>
    <property type="project" value="TreeGrafter"/>
</dbReference>
<dbReference type="InterPro" id="IPR050554">
    <property type="entry name" value="Met_Synthase/Corrinoid"/>
</dbReference>
<evidence type="ECO:0000256" key="7">
    <source>
        <dbReference type="PROSITE-ProRule" id="PRU00333"/>
    </source>
</evidence>
<reference evidence="10 11" key="1">
    <citation type="submission" date="2017-03" db="EMBL/GenBank/DDBJ databases">
        <authorList>
            <person name="Afonso C.L."/>
            <person name="Miller P.J."/>
            <person name="Scott M.A."/>
            <person name="Spackman E."/>
            <person name="Goraichik I."/>
            <person name="Dimitrov K.M."/>
            <person name="Suarez D.L."/>
            <person name="Swayne D.E."/>
        </authorList>
    </citation>
    <scope>NUCLEOTIDE SEQUENCE [LARGE SCALE GENOMIC DNA]</scope>
    <source>
        <strain evidence="10 11">CECT 7691</strain>
    </source>
</reference>
<dbReference type="GO" id="GO:0046653">
    <property type="term" value="P:tetrahydrofolate metabolic process"/>
    <property type="evidence" value="ECO:0007669"/>
    <property type="project" value="TreeGrafter"/>
</dbReference>
<keyword evidence="6" id="KW-0170">Cobalt</keyword>
<evidence type="ECO:0000256" key="5">
    <source>
        <dbReference type="ARBA" id="ARBA00022723"/>
    </source>
</evidence>
<dbReference type="Proteomes" id="UP000193200">
    <property type="component" value="Unassembled WGS sequence"/>
</dbReference>
<evidence type="ECO:0000256" key="4">
    <source>
        <dbReference type="ARBA" id="ARBA00022691"/>
    </source>
</evidence>
<dbReference type="OrthoDB" id="9803687at2"/>
<dbReference type="GO" id="GO:0008705">
    <property type="term" value="F:methionine synthase activity"/>
    <property type="evidence" value="ECO:0007669"/>
    <property type="project" value="TreeGrafter"/>
</dbReference>
<name>A0A1Y5TDQ2_9PROT</name>
<dbReference type="PANTHER" id="PTHR45833">
    <property type="entry name" value="METHIONINE SYNTHASE"/>
    <property type="match status" value="1"/>
</dbReference>
<evidence type="ECO:0000259" key="9">
    <source>
        <dbReference type="PROSITE" id="PS50970"/>
    </source>
</evidence>
<evidence type="ECO:0000313" key="10">
    <source>
        <dbReference type="EMBL" id="SLN59671.1"/>
    </source>
</evidence>
<evidence type="ECO:0000313" key="11">
    <source>
        <dbReference type="Proteomes" id="UP000193200"/>
    </source>
</evidence>
<keyword evidence="5 7" id="KW-0479">Metal-binding</keyword>
<comment type="cofactor">
    <cofactor evidence="7">
        <name>Zn(2+)</name>
        <dbReference type="ChEBI" id="CHEBI:29105"/>
    </cofactor>
</comment>
<protein>
    <submittedName>
        <fullName evidence="10">Bifunctional homocysteine S-methyltransferase/5,10-methylenetetrahydrofolate reductase</fullName>
    </submittedName>
</protein>
<proteinExistence type="inferred from homology"/>
<dbReference type="InParanoid" id="A0A1Y5TDQ2"/>
<dbReference type="GO" id="GO:0050667">
    <property type="term" value="P:homocysteine metabolic process"/>
    <property type="evidence" value="ECO:0007669"/>
    <property type="project" value="TreeGrafter"/>
</dbReference>
<evidence type="ECO:0000256" key="1">
    <source>
        <dbReference type="ARBA" id="ARBA00010398"/>
    </source>
</evidence>
<organism evidence="10 11">
    <name type="scientific">Oceanibacterium hippocampi</name>
    <dbReference type="NCBI Taxonomy" id="745714"/>
    <lineage>
        <taxon>Bacteria</taxon>
        <taxon>Pseudomonadati</taxon>
        <taxon>Pseudomonadota</taxon>
        <taxon>Alphaproteobacteria</taxon>
        <taxon>Sneathiellales</taxon>
        <taxon>Sneathiellaceae</taxon>
        <taxon>Oceanibacterium</taxon>
    </lineage>
</organism>